<sequence length="93" mass="9748">MFSQASTNPFAGENTNTTSGNRYSSPQGLKPSDDKIQALGRPENPGENPPGGGKGRGGNPAKPLPIDDYIPVFLVVAVAIIVYKGRTLSKLHA</sequence>
<reference evidence="2 3" key="1">
    <citation type="submission" date="2014-10" db="EMBL/GenBank/DDBJ databases">
        <title>Kaistella solincola genome.</title>
        <authorList>
            <person name="Newman J.D."/>
        </authorList>
    </citation>
    <scope>NUCLEOTIDE SEQUENCE [LARGE SCALE GENOMIC DNA]</scope>
    <source>
        <strain evidence="2 3">DSM 22468</strain>
    </source>
</reference>
<name>A0ABR4ZNM4_9FLAO</name>
<proteinExistence type="predicted"/>
<dbReference type="Proteomes" id="UP000031275">
    <property type="component" value="Unassembled WGS sequence"/>
</dbReference>
<dbReference type="EMBL" id="JSYK01000003">
    <property type="protein sequence ID" value="KIA82890.1"/>
    <property type="molecule type" value="Genomic_DNA"/>
</dbReference>
<feature type="region of interest" description="Disordered" evidence="1">
    <location>
        <begin position="1"/>
        <end position="62"/>
    </location>
</feature>
<evidence type="ECO:0000313" key="2">
    <source>
        <dbReference type="EMBL" id="KIA82890.1"/>
    </source>
</evidence>
<keyword evidence="3" id="KW-1185">Reference proteome</keyword>
<evidence type="ECO:0000256" key="1">
    <source>
        <dbReference type="SAM" id="MobiDB-lite"/>
    </source>
</evidence>
<evidence type="ECO:0000313" key="3">
    <source>
        <dbReference type="Proteomes" id="UP000031275"/>
    </source>
</evidence>
<gene>
    <name evidence="2" type="ORF">OA84_04795</name>
</gene>
<feature type="compositionally biased region" description="Polar residues" evidence="1">
    <location>
        <begin position="1"/>
        <end position="27"/>
    </location>
</feature>
<protein>
    <submittedName>
        <fullName evidence="2">Uncharacterized protein</fullName>
    </submittedName>
</protein>
<feature type="compositionally biased region" description="Gly residues" evidence="1">
    <location>
        <begin position="49"/>
        <end position="58"/>
    </location>
</feature>
<comment type="caution">
    <text evidence="2">The sequence shown here is derived from an EMBL/GenBank/DDBJ whole genome shotgun (WGS) entry which is preliminary data.</text>
</comment>
<accession>A0ABR4ZNM4</accession>
<organism evidence="2 3">
    <name type="scientific">Kaistella solincola</name>
    <dbReference type="NCBI Taxonomy" id="510955"/>
    <lineage>
        <taxon>Bacteria</taxon>
        <taxon>Pseudomonadati</taxon>
        <taxon>Bacteroidota</taxon>
        <taxon>Flavobacteriia</taxon>
        <taxon>Flavobacteriales</taxon>
        <taxon>Weeksellaceae</taxon>
        <taxon>Chryseobacterium group</taxon>
        <taxon>Kaistella</taxon>
    </lineage>
</organism>